<dbReference type="RefSeq" id="WP_152691537.1">
    <property type="nucleotide sequence ID" value="NZ_JUMN01000042.1"/>
</dbReference>
<comment type="caution">
    <text evidence="2">The sequence shown here is derived from an EMBL/GenBank/DDBJ whole genome shotgun (WGS) entry which is preliminary data.</text>
</comment>
<protein>
    <recommendedName>
        <fullName evidence="1">TipAS antibiotic-recognition domain-containing protein</fullName>
    </recommendedName>
</protein>
<feature type="domain" description="TipAS antibiotic-recognition" evidence="1">
    <location>
        <begin position="49"/>
        <end position="87"/>
    </location>
</feature>
<dbReference type="Pfam" id="PF07739">
    <property type="entry name" value="TipAS"/>
    <property type="match status" value="1"/>
</dbReference>
<dbReference type="EMBL" id="VMTX01000034">
    <property type="protein sequence ID" value="TVU80384.1"/>
    <property type="molecule type" value="Genomic_DNA"/>
</dbReference>
<dbReference type="Proteomes" id="UP000320648">
    <property type="component" value="Unassembled WGS sequence"/>
</dbReference>
<reference evidence="2 3" key="1">
    <citation type="submission" date="2019-07" db="EMBL/GenBank/DDBJ databases">
        <title>Draft genome of C. aurimucosum strain 15-4290.</title>
        <authorList>
            <person name="Pacheco L.G.C."/>
            <person name="Aguiar E.R.G.R."/>
            <person name="Navas J."/>
            <person name="Santos C.S."/>
            <person name="Rocha D.J.P.G."/>
        </authorList>
    </citation>
    <scope>NUCLEOTIDE SEQUENCE [LARGE SCALE GENOMIC DNA]</scope>
    <source>
        <strain evidence="2 3">15-4290</strain>
    </source>
</reference>
<dbReference type="InterPro" id="IPR036244">
    <property type="entry name" value="TipA-like_antibiotic-bd"/>
</dbReference>
<evidence type="ECO:0000313" key="2">
    <source>
        <dbReference type="EMBL" id="TVU80384.1"/>
    </source>
</evidence>
<name>A0A558IG57_9CORY</name>
<dbReference type="InterPro" id="IPR012925">
    <property type="entry name" value="TipAS_dom"/>
</dbReference>
<dbReference type="Gene3D" id="1.10.490.50">
    <property type="entry name" value="Antibiotic binding domain of TipA-like multidrug resistance regulators"/>
    <property type="match status" value="1"/>
</dbReference>
<dbReference type="AlphaFoldDB" id="A0A558IG57"/>
<sequence length="120" mass="13857">MWWRSEPINPTPPRRAGLLVRYWRGCPAQLEGYQVRLAGSTSLRPDFPVNAAKHYLISRAYINDERFKSDYESRQAGLASWLADAIENVAERNGVDLQDPEWESKRAHSCRQTINFARAH</sequence>
<evidence type="ECO:0000313" key="3">
    <source>
        <dbReference type="Proteomes" id="UP000320648"/>
    </source>
</evidence>
<evidence type="ECO:0000259" key="1">
    <source>
        <dbReference type="Pfam" id="PF07739"/>
    </source>
</evidence>
<proteinExistence type="predicted"/>
<gene>
    <name evidence="2" type="ORF">FQN05_13285</name>
</gene>
<dbReference type="SUPFAM" id="SSF89082">
    <property type="entry name" value="Antibiotic binding domain of TipA-like multidrug resistance regulators"/>
    <property type="match status" value="1"/>
</dbReference>
<accession>A0A558IG57</accession>
<organism evidence="2 3">
    <name type="scientific">Corynebacterium aurimucosum</name>
    <dbReference type="NCBI Taxonomy" id="169292"/>
    <lineage>
        <taxon>Bacteria</taxon>
        <taxon>Bacillati</taxon>
        <taxon>Actinomycetota</taxon>
        <taxon>Actinomycetes</taxon>
        <taxon>Mycobacteriales</taxon>
        <taxon>Corynebacteriaceae</taxon>
        <taxon>Corynebacterium</taxon>
    </lineage>
</organism>